<name>A0A7J5AEX7_9FLAO</name>
<evidence type="ECO:0000313" key="2">
    <source>
        <dbReference type="EMBL" id="KAB1156134.1"/>
    </source>
</evidence>
<evidence type="ECO:0000256" key="1">
    <source>
        <dbReference type="SAM" id="SignalP"/>
    </source>
</evidence>
<protein>
    <submittedName>
        <fullName evidence="2">Type 1 periplasmic binding fold superfamily protein</fullName>
    </submittedName>
</protein>
<feature type="chain" id="PRO_5029830992" evidence="1">
    <location>
        <begin position="22"/>
        <end position="191"/>
    </location>
</feature>
<feature type="signal peptide" evidence="1">
    <location>
        <begin position="1"/>
        <end position="21"/>
    </location>
</feature>
<evidence type="ECO:0000313" key="3">
    <source>
        <dbReference type="Proteomes" id="UP000490922"/>
    </source>
</evidence>
<reference evidence="2 3" key="1">
    <citation type="submission" date="2019-09" db="EMBL/GenBank/DDBJ databases">
        <title>Flavobacterium sp. nov., isolated from glacier ice.</title>
        <authorList>
            <person name="Liu Q."/>
        </authorList>
    </citation>
    <scope>NUCLEOTIDE SEQUENCE [LARGE SCALE GENOMIC DNA]</scope>
    <source>
        <strain evidence="2 3">NBRC 112527</strain>
    </source>
</reference>
<dbReference type="AlphaFoldDB" id="A0A7J5AEX7"/>
<gene>
    <name evidence="2" type="ORF">F6464_08010</name>
</gene>
<keyword evidence="1" id="KW-0732">Signal</keyword>
<dbReference type="PROSITE" id="PS51257">
    <property type="entry name" value="PROKAR_LIPOPROTEIN"/>
    <property type="match status" value="1"/>
</dbReference>
<sequence length="191" mass="20256">MKNSKILLITLLILLTLSSCSSPYDTEPIVENEVITTISLVYTPEGGGTTITLESKDLDGDGPKAPIVNVSGKFAQGKTYTGVLTFLNETVNPPVDITKEIKELALEHQIFYQRAGTINSISYADTASNFDSSGKPIGLESVFTTTRAASGSIKIILKHEPNKSGANVAFGDITNAGGSTDAEVVFNIVVE</sequence>
<keyword evidence="3" id="KW-1185">Reference proteome</keyword>
<dbReference type="RefSeq" id="WP_151107287.1">
    <property type="nucleotide sequence ID" value="NZ_WAEM01000003.1"/>
</dbReference>
<dbReference type="OrthoDB" id="713689at2"/>
<dbReference type="EMBL" id="WAEM01000003">
    <property type="protein sequence ID" value="KAB1156134.1"/>
    <property type="molecule type" value="Genomic_DNA"/>
</dbReference>
<dbReference type="Proteomes" id="UP000490922">
    <property type="component" value="Unassembled WGS sequence"/>
</dbReference>
<proteinExistence type="predicted"/>
<organism evidence="2 3">
    <name type="scientific">Flavobacterium luteum</name>
    <dbReference type="NCBI Taxonomy" id="2026654"/>
    <lineage>
        <taxon>Bacteria</taxon>
        <taxon>Pseudomonadati</taxon>
        <taxon>Bacteroidota</taxon>
        <taxon>Flavobacteriia</taxon>
        <taxon>Flavobacteriales</taxon>
        <taxon>Flavobacteriaceae</taxon>
        <taxon>Flavobacterium</taxon>
    </lineage>
</organism>
<accession>A0A7J5AEX7</accession>
<comment type="caution">
    <text evidence="2">The sequence shown here is derived from an EMBL/GenBank/DDBJ whole genome shotgun (WGS) entry which is preliminary data.</text>
</comment>